<evidence type="ECO:0000259" key="6">
    <source>
        <dbReference type="PROSITE" id="PS50089"/>
    </source>
</evidence>
<name>A0A7K6CQU9_9PASS</name>
<dbReference type="EMBL" id="VZRL01000500">
    <property type="protein sequence ID" value="NWV17013.1"/>
    <property type="molecule type" value="Genomic_DNA"/>
</dbReference>
<keyword evidence="1" id="KW-0479">Metal-binding</keyword>
<feature type="compositionally biased region" description="Polar residues" evidence="5">
    <location>
        <begin position="78"/>
        <end position="87"/>
    </location>
</feature>
<dbReference type="PANTHER" id="PTHR23041">
    <property type="entry name" value="RING FINGER DOMAIN-CONTAINING"/>
    <property type="match status" value="1"/>
</dbReference>
<reference evidence="7 8" key="1">
    <citation type="submission" date="2019-09" db="EMBL/GenBank/DDBJ databases">
        <title>Bird 10,000 Genomes (B10K) Project - Family phase.</title>
        <authorList>
            <person name="Zhang G."/>
        </authorList>
    </citation>
    <scope>NUCLEOTIDE SEQUENCE [LARGE SCALE GENOMIC DNA]</scope>
    <source>
        <strain evidence="7">B10K-DU-029-52</strain>
    </source>
</reference>
<dbReference type="PANTHER" id="PTHR23041:SF78">
    <property type="entry name" value="E3 UBIQUITIN-PROTEIN LIGASE RNF4"/>
    <property type="match status" value="1"/>
</dbReference>
<sequence>RKRRGGAVDSRPAQKRSRLLPSSAGGTSQTELIDLEESGTLSFESVIDITGESPEPEVIDITGESPEPEVQDREQRQQHPPGSSAADNSAELWASDNEEEPRDNDGYVTDGLYVLCGSVPSSAQPGVVIRCPICFEFYSEIMQNGQQLVATLCGHVFCSRCLPIALENTNMCPTCRVELNPDLYIPIYL</sequence>
<dbReference type="Pfam" id="PF13923">
    <property type="entry name" value="zf-C3HC4_2"/>
    <property type="match status" value="1"/>
</dbReference>
<keyword evidence="3" id="KW-0862">Zinc</keyword>
<dbReference type="PROSITE" id="PS50089">
    <property type="entry name" value="ZF_RING_2"/>
    <property type="match status" value="1"/>
</dbReference>
<evidence type="ECO:0000313" key="8">
    <source>
        <dbReference type="Proteomes" id="UP000571324"/>
    </source>
</evidence>
<evidence type="ECO:0000313" key="7">
    <source>
        <dbReference type="EMBL" id="NWV17013.1"/>
    </source>
</evidence>
<dbReference type="InterPro" id="IPR013083">
    <property type="entry name" value="Znf_RING/FYVE/PHD"/>
</dbReference>
<dbReference type="GO" id="GO:0016874">
    <property type="term" value="F:ligase activity"/>
    <property type="evidence" value="ECO:0007669"/>
    <property type="project" value="UniProtKB-KW"/>
</dbReference>
<dbReference type="SMART" id="SM00184">
    <property type="entry name" value="RING"/>
    <property type="match status" value="1"/>
</dbReference>
<dbReference type="SUPFAM" id="SSF57850">
    <property type="entry name" value="RING/U-box"/>
    <property type="match status" value="1"/>
</dbReference>
<dbReference type="PROSITE" id="PS00518">
    <property type="entry name" value="ZF_RING_1"/>
    <property type="match status" value="1"/>
</dbReference>
<keyword evidence="2 4" id="KW-0863">Zinc-finger</keyword>
<evidence type="ECO:0000256" key="1">
    <source>
        <dbReference type="ARBA" id="ARBA00022723"/>
    </source>
</evidence>
<evidence type="ECO:0000256" key="5">
    <source>
        <dbReference type="SAM" id="MobiDB-lite"/>
    </source>
</evidence>
<dbReference type="Gene3D" id="3.30.40.10">
    <property type="entry name" value="Zinc/RING finger domain, C3HC4 (zinc finger)"/>
    <property type="match status" value="1"/>
</dbReference>
<comment type="caution">
    <text evidence="7">The sequence shown here is derived from an EMBL/GenBank/DDBJ whole genome shotgun (WGS) entry which is preliminary data.</text>
</comment>
<dbReference type="OrthoDB" id="6105938at2759"/>
<proteinExistence type="predicted"/>
<evidence type="ECO:0000256" key="3">
    <source>
        <dbReference type="ARBA" id="ARBA00022833"/>
    </source>
</evidence>
<protein>
    <submittedName>
        <fullName evidence="7">RNF4 ligase</fullName>
    </submittedName>
</protein>
<dbReference type="InterPro" id="IPR001841">
    <property type="entry name" value="Znf_RING"/>
</dbReference>
<organism evidence="7 8">
    <name type="scientific">Origma solitaria</name>
    <dbReference type="NCBI Taxonomy" id="720586"/>
    <lineage>
        <taxon>Eukaryota</taxon>
        <taxon>Metazoa</taxon>
        <taxon>Chordata</taxon>
        <taxon>Craniata</taxon>
        <taxon>Vertebrata</taxon>
        <taxon>Euteleostomi</taxon>
        <taxon>Archelosauria</taxon>
        <taxon>Archosauria</taxon>
        <taxon>Dinosauria</taxon>
        <taxon>Saurischia</taxon>
        <taxon>Theropoda</taxon>
        <taxon>Coelurosauria</taxon>
        <taxon>Aves</taxon>
        <taxon>Neognathae</taxon>
        <taxon>Neoaves</taxon>
        <taxon>Telluraves</taxon>
        <taxon>Australaves</taxon>
        <taxon>Passeriformes</taxon>
        <taxon>Meliphagoidea</taxon>
        <taxon>Acanthizidae</taxon>
        <taxon>Origma</taxon>
    </lineage>
</organism>
<feature type="non-terminal residue" evidence="7">
    <location>
        <position position="1"/>
    </location>
</feature>
<feature type="non-terminal residue" evidence="7">
    <location>
        <position position="189"/>
    </location>
</feature>
<keyword evidence="8" id="KW-1185">Reference proteome</keyword>
<dbReference type="InterPro" id="IPR047134">
    <property type="entry name" value="RNF4"/>
</dbReference>
<keyword evidence="7" id="KW-0436">Ligase</keyword>
<dbReference type="Proteomes" id="UP000571324">
    <property type="component" value="Unassembled WGS sequence"/>
</dbReference>
<feature type="domain" description="RING-type" evidence="6">
    <location>
        <begin position="131"/>
        <end position="176"/>
    </location>
</feature>
<evidence type="ECO:0000256" key="4">
    <source>
        <dbReference type="PROSITE-ProRule" id="PRU00175"/>
    </source>
</evidence>
<gene>
    <name evidence="7" type="primary">Rnf4_0</name>
    <name evidence="7" type="ORF">ORISOL_R01988</name>
</gene>
<dbReference type="GO" id="GO:0008270">
    <property type="term" value="F:zinc ion binding"/>
    <property type="evidence" value="ECO:0007669"/>
    <property type="project" value="UniProtKB-KW"/>
</dbReference>
<dbReference type="AlphaFoldDB" id="A0A7K6CQU9"/>
<dbReference type="InterPro" id="IPR017907">
    <property type="entry name" value="Znf_RING_CS"/>
</dbReference>
<feature type="region of interest" description="Disordered" evidence="5">
    <location>
        <begin position="1"/>
        <end position="104"/>
    </location>
</feature>
<evidence type="ECO:0000256" key="2">
    <source>
        <dbReference type="ARBA" id="ARBA00022771"/>
    </source>
</evidence>
<accession>A0A7K6CQU9</accession>